<organism evidence="2 3">
    <name type="scientific">Cyclospora cayetanensis</name>
    <dbReference type="NCBI Taxonomy" id="88456"/>
    <lineage>
        <taxon>Eukaryota</taxon>
        <taxon>Sar</taxon>
        <taxon>Alveolata</taxon>
        <taxon>Apicomplexa</taxon>
        <taxon>Conoidasida</taxon>
        <taxon>Coccidia</taxon>
        <taxon>Eucoccidiorida</taxon>
        <taxon>Eimeriorina</taxon>
        <taxon>Eimeriidae</taxon>
        <taxon>Cyclospora</taxon>
    </lineage>
</organism>
<evidence type="ECO:0000313" key="3">
    <source>
        <dbReference type="RefSeq" id="XP_026192703.1"/>
    </source>
</evidence>
<feature type="region of interest" description="Disordered" evidence="1">
    <location>
        <begin position="338"/>
        <end position="359"/>
    </location>
</feature>
<dbReference type="OrthoDB" id="333706at2759"/>
<dbReference type="GeneID" id="34621352"/>
<keyword evidence="2" id="KW-1185">Reference proteome</keyword>
<gene>
    <name evidence="3" type="primary">LOC34621352</name>
</gene>
<dbReference type="RefSeq" id="XP_026192703.1">
    <property type="nucleotide sequence ID" value="XM_026336918.1"/>
</dbReference>
<name>A0A6P6RXU6_9EIME</name>
<feature type="non-terminal residue" evidence="3">
    <location>
        <position position="1"/>
    </location>
</feature>
<feature type="region of interest" description="Disordered" evidence="1">
    <location>
        <begin position="267"/>
        <end position="298"/>
    </location>
</feature>
<dbReference type="Proteomes" id="UP000515125">
    <property type="component" value="Unplaced"/>
</dbReference>
<evidence type="ECO:0000256" key="1">
    <source>
        <dbReference type="SAM" id="MobiDB-lite"/>
    </source>
</evidence>
<accession>A0A6P6RXU6</accession>
<reference evidence="3" key="1">
    <citation type="submission" date="2025-08" db="UniProtKB">
        <authorList>
            <consortium name="RefSeq"/>
        </authorList>
    </citation>
    <scope>IDENTIFICATION</scope>
</reference>
<dbReference type="AlphaFoldDB" id="A0A6P6RXU6"/>
<protein>
    <submittedName>
        <fullName evidence="3">Uncharacterized protein LOC34621352</fullName>
    </submittedName>
</protein>
<sequence length="403" mass="42441">GSSSGSGNSRLVVYRHLTSRWFVAYKPPGWSVGPHPEAPSLAEALQDASDRHFLAAAAAAAEVASAAAPSAPRAAAAAAVLEHSPAKLLFFPLPELPLEAQGLTLVATDESTFRGGWFLAASCSRSFEYWQALEKWHHRCFPSPPEAALEGLFEASPTSVLPRVRGIAPGVMFSSEWSLAAGESGGPLVWRGPLGGCRRTDASLSVCLWGPPSPSWTGERSRELRGKGPPVLCGLYRVSCGGLPSPQQIRAHFAAAGCPLVNDEAYSESSSSHTRDVDSGGNSTASEDPYGHQISGAQQEGPPLAVELCGSHADSEPFYPTLFSVTLAEGVNLQQKTPCDTRTAGVKQSSLTAASSSKKKEDSARCSTLGLQLCCLTFPDPLGPRMGQSFTVSVEGPPDWPQE</sequence>
<proteinExistence type="predicted"/>
<feature type="compositionally biased region" description="Low complexity" evidence="1">
    <location>
        <begin position="347"/>
        <end position="356"/>
    </location>
</feature>
<evidence type="ECO:0000313" key="2">
    <source>
        <dbReference type="Proteomes" id="UP000515125"/>
    </source>
</evidence>